<accession>A0ABQ0M5N3</accession>
<keyword evidence="2" id="KW-1185">Reference proteome</keyword>
<dbReference type="Proteomes" id="UP000815677">
    <property type="component" value="Unassembled WGS sequence"/>
</dbReference>
<proteinExistence type="predicted"/>
<gene>
    <name evidence="1" type="ORF">MCHLO_15011</name>
</gene>
<protein>
    <submittedName>
        <fullName evidence="1">Uncharacterized protein</fullName>
    </submittedName>
</protein>
<dbReference type="EMBL" id="DF849752">
    <property type="protein sequence ID" value="GAT58600.1"/>
    <property type="molecule type" value="Genomic_DNA"/>
</dbReference>
<sequence length="82" mass="9830">MLAEDDTLDPRFPPALERMIFELAATASPKSVVRLGLVAWRVHRWFAFDFSNIGSWKKRILRIQRFRLQNHLELVHPHEHWQ</sequence>
<evidence type="ECO:0000313" key="1">
    <source>
        <dbReference type="EMBL" id="GAT58600.1"/>
    </source>
</evidence>
<organism evidence="1 2">
    <name type="scientific">Mycena chlorophos</name>
    <name type="common">Agaric fungus</name>
    <name type="synonym">Agaricus chlorophos</name>
    <dbReference type="NCBI Taxonomy" id="658473"/>
    <lineage>
        <taxon>Eukaryota</taxon>
        <taxon>Fungi</taxon>
        <taxon>Dikarya</taxon>
        <taxon>Basidiomycota</taxon>
        <taxon>Agaricomycotina</taxon>
        <taxon>Agaricomycetes</taxon>
        <taxon>Agaricomycetidae</taxon>
        <taxon>Agaricales</taxon>
        <taxon>Marasmiineae</taxon>
        <taxon>Mycenaceae</taxon>
        <taxon>Mycena</taxon>
    </lineage>
</organism>
<evidence type="ECO:0000313" key="2">
    <source>
        <dbReference type="Proteomes" id="UP000815677"/>
    </source>
</evidence>
<reference evidence="1" key="1">
    <citation type="submission" date="2014-09" db="EMBL/GenBank/DDBJ databases">
        <title>Genome sequence of the luminous mushroom Mycena chlorophos for searching fungal bioluminescence genes.</title>
        <authorList>
            <person name="Tanaka Y."/>
            <person name="Kasuga D."/>
            <person name="Oba Y."/>
            <person name="Hase S."/>
            <person name="Sato K."/>
            <person name="Oba Y."/>
            <person name="Sakakibara Y."/>
        </authorList>
    </citation>
    <scope>NUCLEOTIDE SEQUENCE</scope>
</reference>
<name>A0ABQ0M5N3_MYCCL</name>